<dbReference type="PANTHER" id="PTHR41773:SF1">
    <property type="entry name" value="RELA_SPOT DOMAIN-CONTAINING PROTEIN"/>
    <property type="match status" value="1"/>
</dbReference>
<feature type="domain" description="RelA/SpoT" evidence="1">
    <location>
        <begin position="49"/>
        <end position="178"/>
    </location>
</feature>
<dbReference type="SUPFAM" id="SSF81301">
    <property type="entry name" value="Nucleotidyltransferase"/>
    <property type="match status" value="1"/>
</dbReference>
<dbReference type="SMART" id="SM00954">
    <property type="entry name" value="RelA_SpoT"/>
    <property type="match status" value="1"/>
</dbReference>
<dbReference type="Pfam" id="PF04607">
    <property type="entry name" value="RelA_SpoT"/>
    <property type="match status" value="1"/>
</dbReference>
<evidence type="ECO:0000313" key="2">
    <source>
        <dbReference type="EMBL" id="QGY41558.1"/>
    </source>
</evidence>
<protein>
    <recommendedName>
        <fullName evidence="1">RelA/SpoT domain-containing protein</fullName>
    </recommendedName>
</protein>
<dbReference type="InterPro" id="IPR043519">
    <property type="entry name" value="NT_sf"/>
</dbReference>
<gene>
    <name evidence="2" type="ORF">GM415_15995</name>
</gene>
<dbReference type="InterPro" id="IPR007685">
    <property type="entry name" value="RelA_SpoT"/>
</dbReference>
<reference evidence="2 3" key="1">
    <citation type="submission" date="2019-11" db="EMBL/GenBank/DDBJ databases">
        <authorList>
            <person name="Zheng R.K."/>
            <person name="Sun C.M."/>
        </authorList>
    </citation>
    <scope>NUCLEOTIDE SEQUENCE [LARGE SCALE GENOMIC DNA]</scope>
    <source>
        <strain evidence="2 3">SRB007</strain>
    </source>
</reference>
<evidence type="ECO:0000259" key="1">
    <source>
        <dbReference type="SMART" id="SM00954"/>
    </source>
</evidence>
<name>A0A6I6JKR1_9BACT</name>
<dbReference type="EMBL" id="CP046400">
    <property type="protein sequence ID" value="QGY41558.1"/>
    <property type="molecule type" value="Genomic_DNA"/>
</dbReference>
<dbReference type="Gene3D" id="3.30.460.10">
    <property type="entry name" value="Beta Polymerase, domain 2"/>
    <property type="match status" value="1"/>
</dbReference>
<dbReference type="GO" id="GO:0015969">
    <property type="term" value="P:guanosine tetraphosphate metabolic process"/>
    <property type="evidence" value="ECO:0007669"/>
    <property type="project" value="InterPro"/>
</dbReference>
<dbReference type="AlphaFoldDB" id="A0A6I6JKR1"/>
<dbReference type="CDD" id="cd05399">
    <property type="entry name" value="NT_Rel-Spo_like"/>
    <property type="match status" value="1"/>
</dbReference>
<sequence length="324" mass="37062">MGEKELLELWEREQPLYEAWGNTVRDTVCTGLQESSLDLSKFIKIPATPRTKDPESLRTKAFYREKPYQNPYKEITDKVGVRFVVLNTLAVDVVNEIISGIPGWDVQIDRDFEQERIERPEVFGYQSEHFLVSPSSPIEIGPHSVPVDTTCEIQVRSLTQHAWAETMHSWVYKQKTLEASPEVKRKCAQAVALTELLDQIYCEVEQEMGAASKKLDEQILNLAHLYETTVGISPTDSALNTYLLDAYAEAPDVSMRDLVDFFDANGFLAQTIRDHAKDDVLYRQPAILFIYYQASRRRQKTAKLWPFTKEACSKIYMDLGLATP</sequence>
<dbReference type="RefSeq" id="WP_158949955.1">
    <property type="nucleotide sequence ID" value="NZ_CP046400.1"/>
</dbReference>
<accession>A0A6I6JKR1</accession>
<proteinExistence type="predicted"/>
<keyword evidence="3" id="KW-1185">Reference proteome</keyword>
<dbReference type="PANTHER" id="PTHR41773">
    <property type="entry name" value="GTP PYROPHOSPHATASE-RELATED"/>
    <property type="match status" value="1"/>
</dbReference>
<dbReference type="Proteomes" id="UP000428328">
    <property type="component" value="Chromosome"/>
</dbReference>
<organism evidence="2 3">
    <name type="scientific">Pseudodesulfovibrio cashew</name>
    <dbReference type="NCBI Taxonomy" id="2678688"/>
    <lineage>
        <taxon>Bacteria</taxon>
        <taxon>Pseudomonadati</taxon>
        <taxon>Thermodesulfobacteriota</taxon>
        <taxon>Desulfovibrionia</taxon>
        <taxon>Desulfovibrionales</taxon>
        <taxon>Desulfovibrionaceae</taxon>
    </lineage>
</organism>
<dbReference type="KEGG" id="psel:GM415_15995"/>
<evidence type="ECO:0000313" key="3">
    <source>
        <dbReference type="Proteomes" id="UP000428328"/>
    </source>
</evidence>